<evidence type="ECO:0000313" key="9">
    <source>
        <dbReference type="Proteomes" id="UP000216885"/>
    </source>
</evidence>
<keyword evidence="2" id="KW-0547">Nucleotide-binding</keyword>
<keyword evidence="9" id="KW-1185">Reference proteome</keyword>
<dbReference type="EC" id="6.3.4.15" evidence="5"/>
<reference evidence="8 9" key="1">
    <citation type="submission" date="2017-05" db="EMBL/GenBank/DDBJ databases">
        <title>Complete and WGS of Bordetella genogroups.</title>
        <authorList>
            <person name="Spilker T."/>
            <person name="LiPuma J."/>
        </authorList>
    </citation>
    <scope>NUCLEOTIDE SEQUENCE [LARGE SCALE GENOMIC DNA]</scope>
    <source>
        <strain evidence="8 9">AU9919</strain>
    </source>
</reference>
<evidence type="ECO:0000256" key="5">
    <source>
        <dbReference type="ARBA" id="ARBA00024227"/>
    </source>
</evidence>
<dbReference type="NCBIfam" id="TIGR00121">
    <property type="entry name" value="birA_ligase"/>
    <property type="match status" value="1"/>
</dbReference>
<dbReference type="Proteomes" id="UP000216885">
    <property type="component" value="Unassembled WGS sequence"/>
</dbReference>
<keyword evidence="4" id="KW-0092">Biotin</keyword>
<dbReference type="EMBL" id="NEVQ01000023">
    <property type="protein sequence ID" value="OZI50041.1"/>
    <property type="molecule type" value="Genomic_DNA"/>
</dbReference>
<dbReference type="PROSITE" id="PS51733">
    <property type="entry name" value="BPL_LPL_CATALYTIC"/>
    <property type="match status" value="1"/>
</dbReference>
<keyword evidence="1 8" id="KW-0436">Ligase</keyword>
<dbReference type="SUPFAM" id="SSF50037">
    <property type="entry name" value="C-terminal domain of transcriptional repressors"/>
    <property type="match status" value="1"/>
</dbReference>
<accession>A0A261TL75</accession>
<protein>
    <recommendedName>
        <fullName evidence="5">biotin--[biotin carboxyl-carrier protein] ligase</fullName>
        <ecNumber evidence="5">6.3.4.15</ecNumber>
    </recommendedName>
</protein>
<dbReference type="PANTHER" id="PTHR12835:SF5">
    <property type="entry name" value="BIOTIN--PROTEIN LIGASE"/>
    <property type="match status" value="1"/>
</dbReference>
<keyword evidence="3" id="KW-0067">ATP-binding</keyword>
<dbReference type="AlphaFoldDB" id="A0A261TL75"/>
<proteinExistence type="predicted"/>
<dbReference type="Gene3D" id="3.30.930.10">
    <property type="entry name" value="Bira Bifunctional Protein, Domain 2"/>
    <property type="match status" value="1"/>
</dbReference>
<dbReference type="InterPro" id="IPR045864">
    <property type="entry name" value="aa-tRNA-synth_II/BPL/LPL"/>
</dbReference>
<evidence type="ECO:0000256" key="4">
    <source>
        <dbReference type="ARBA" id="ARBA00023267"/>
    </source>
</evidence>
<dbReference type="GO" id="GO:0005737">
    <property type="term" value="C:cytoplasm"/>
    <property type="evidence" value="ECO:0007669"/>
    <property type="project" value="TreeGrafter"/>
</dbReference>
<sequence length="284" mass="30315">MLTDARPIDLPTPEALVRELSARLDGFQDIAWPASTGSTNADLLARARHCSGPWLLGTHQQAAGRGRAGRPWQNRIGATLMFSCAFPVRMPPHRLPALSPLAGLAACEALRSLAPDAGALRVKWPNDVQWHDAKLAGVLVESTRNLALPDTYTIVIGMGVNLTDADQLSQRLGRSVADWATVVEQTGSPAVSVADIVCASANAWRQAVRDLETAGFDAFRQRFSAIDALAGRDINVIDQGAVLFSGTAQGLDEHGRLLVQTPQGLVPVSVGEISIRPRTAERAP</sequence>
<evidence type="ECO:0000256" key="1">
    <source>
        <dbReference type="ARBA" id="ARBA00022598"/>
    </source>
</evidence>
<dbReference type="SUPFAM" id="SSF55681">
    <property type="entry name" value="Class II aaRS and biotin synthetases"/>
    <property type="match status" value="1"/>
</dbReference>
<dbReference type="OrthoDB" id="9807064at2"/>
<dbReference type="InterPro" id="IPR004408">
    <property type="entry name" value="Biotin_CoA_COase_ligase"/>
</dbReference>
<comment type="catalytic activity">
    <reaction evidence="6">
        <text>biotin + L-lysyl-[protein] + ATP = N(6)-biotinyl-L-lysyl-[protein] + AMP + diphosphate + H(+)</text>
        <dbReference type="Rhea" id="RHEA:11756"/>
        <dbReference type="Rhea" id="RHEA-COMP:9752"/>
        <dbReference type="Rhea" id="RHEA-COMP:10505"/>
        <dbReference type="ChEBI" id="CHEBI:15378"/>
        <dbReference type="ChEBI" id="CHEBI:29969"/>
        <dbReference type="ChEBI" id="CHEBI:30616"/>
        <dbReference type="ChEBI" id="CHEBI:33019"/>
        <dbReference type="ChEBI" id="CHEBI:57586"/>
        <dbReference type="ChEBI" id="CHEBI:83144"/>
        <dbReference type="ChEBI" id="CHEBI:456215"/>
        <dbReference type="EC" id="6.3.4.15"/>
    </reaction>
</comment>
<comment type="caution">
    <text evidence="8">The sequence shown here is derived from an EMBL/GenBank/DDBJ whole genome shotgun (WGS) entry which is preliminary data.</text>
</comment>
<dbReference type="GO" id="GO:0004077">
    <property type="term" value="F:biotin--[biotin carboxyl-carrier protein] ligase activity"/>
    <property type="evidence" value="ECO:0007669"/>
    <property type="project" value="UniProtKB-EC"/>
</dbReference>
<evidence type="ECO:0000256" key="6">
    <source>
        <dbReference type="ARBA" id="ARBA00047846"/>
    </source>
</evidence>
<dbReference type="CDD" id="cd16442">
    <property type="entry name" value="BPL"/>
    <property type="match status" value="1"/>
</dbReference>
<dbReference type="PANTHER" id="PTHR12835">
    <property type="entry name" value="BIOTIN PROTEIN LIGASE"/>
    <property type="match status" value="1"/>
</dbReference>
<dbReference type="InterPro" id="IPR008988">
    <property type="entry name" value="Transcriptional_repressor_C"/>
</dbReference>
<gene>
    <name evidence="8" type="ORF">CAL20_25135</name>
</gene>
<dbReference type="Gene3D" id="2.30.30.100">
    <property type="match status" value="1"/>
</dbReference>
<dbReference type="Pfam" id="PF03099">
    <property type="entry name" value="BPL_LplA_LipB"/>
    <property type="match status" value="1"/>
</dbReference>
<evidence type="ECO:0000259" key="7">
    <source>
        <dbReference type="PROSITE" id="PS51733"/>
    </source>
</evidence>
<evidence type="ECO:0000256" key="3">
    <source>
        <dbReference type="ARBA" id="ARBA00022840"/>
    </source>
</evidence>
<dbReference type="InterPro" id="IPR004143">
    <property type="entry name" value="BPL_LPL_catalytic"/>
</dbReference>
<evidence type="ECO:0000256" key="2">
    <source>
        <dbReference type="ARBA" id="ARBA00022741"/>
    </source>
</evidence>
<evidence type="ECO:0000313" key="8">
    <source>
        <dbReference type="EMBL" id="OZI50041.1"/>
    </source>
</evidence>
<dbReference type="RefSeq" id="WP_094824153.1">
    <property type="nucleotide sequence ID" value="NZ_NEVO01000019.1"/>
</dbReference>
<name>A0A261TL75_9BORD</name>
<dbReference type="Pfam" id="PF02237">
    <property type="entry name" value="BPL_C"/>
    <property type="match status" value="1"/>
</dbReference>
<dbReference type="GO" id="GO:0005524">
    <property type="term" value="F:ATP binding"/>
    <property type="evidence" value="ECO:0007669"/>
    <property type="project" value="UniProtKB-KW"/>
</dbReference>
<organism evidence="8 9">
    <name type="scientific">Bordetella genomosp. 4</name>
    <dbReference type="NCBI Taxonomy" id="463044"/>
    <lineage>
        <taxon>Bacteria</taxon>
        <taxon>Pseudomonadati</taxon>
        <taxon>Pseudomonadota</taxon>
        <taxon>Betaproteobacteria</taxon>
        <taxon>Burkholderiales</taxon>
        <taxon>Alcaligenaceae</taxon>
        <taxon>Bordetella</taxon>
    </lineage>
</organism>
<dbReference type="InterPro" id="IPR003142">
    <property type="entry name" value="BPL_C"/>
</dbReference>
<feature type="domain" description="BPL/LPL catalytic" evidence="7">
    <location>
        <begin position="19"/>
        <end position="212"/>
    </location>
</feature>